<dbReference type="AlphaFoldDB" id="A0AAU8K863"/>
<organism evidence="11">
    <name type="scientific">Kitasatospora camelliae</name>
    <dbReference type="NCBI Taxonomy" id="3156397"/>
    <lineage>
        <taxon>Bacteria</taxon>
        <taxon>Bacillati</taxon>
        <taxon>Actinomycetota</taxon>
        <taxon>Actinomycetes</taxon>
        <taxon>Kitasatosporales</taxon>
        <taxon>Streptomycetaceae</taxon>
        <taxon>Kitasatospora</taxon>
    </lineage>
</organism>
<feature type="domain" description="Lactate utilization protein B C-terminal" evidence="9">
    <location>
        <begin position="399"/>
        <end position="472"/>
    </location>
</feature>
<keyword evidence="3" id="KW-0479">Metal-binding</keyword>
<dbReference type="InterPro" id="IPR004452">
    <property type="entry name" value="LutB/LldF"/>
</dbReference>
<evidence type="ECO:0000256" key="3">
    <source>
        <dbReference type="ARBA" id="ARBA00022723"/>
    </source>
</evidence>
<evidence type="ECO:0000313" key="11">
    <source>
        <dbReference type="EMBL" id="XCM83536.1"/>
    </source>
</evidence>
<dbReference type="InterPro" id="IPR024185">
    <property type="entry name" value="FTHF_cligase-like_sf"/>
</dbReference>
<proteinExistence type="predicted"/>
<dbReference type="PANTHER" id="PTHR47153:SF2">
    <property type="entry name" value="LACTATE UTILIZATION PROTEIN B"/>
    <property type="match status" value="1"/>
</dbReference>
<evidence type="ECO:0000259" key="10">
    <source>
        <dbReference type="Pfam" id="PF13183"/>
    </source>
</evidence>
<dbReference type="Gene3D" id="1.10.1060.10">
    <property type="entry name" value="Alpha-helical ferredoxin"/>
    <property type="match status" value="1"/>
</dbReference>
<dbReference type="SUPFAM" id="SSF54862">
    <property type="entry name" value="4Fe-4S ferredoxins"/>
    <property type="match status" value="1"/>
</dbReference>
<evidence type="ECO:0000256" key="5">
    <source>
        <dbReference type="ARBA" id="ARBA00022982"/>
    </source>
</evidence>
<evidence type="ECO:0000256" key="7">
    <source>
        <dbReference type="ARBA" id="ARBA00023014"/>
    </source>
</evidence>
<evidence type="ECO:0000259" key="9">
    <source>
        <dbReference type="Pfam" id="PF11870"/>
    </source>
</evidence>
<dbReference type="NCBIfam" id="TIGR00273">
    <property type="entry name" value="LutB/LldF family L-lactate oxidation iron-sulfur protein"/>
    <property type="match status" value="1"/>
</dbReference>
<dbReference type="InterPro" id="IPR017900">
    <property type="entry name" value="4Fe4S_Fe_S_CS"/>
</dbReference>
<dbReference type="GO" id="GO:0046872">
    <property type="term" value="F:metal ion binding"/>
    <property type="evidence" value="ECO:0007669"/>
    <property type="project" value="UniProtKB-KW"/>
</dbReference>
<dbReference type="EMBL" id="CP159872">
    <property type="protein sequence ID" value="XCM83536.1"/>
    <property type="molecule type" value="Genomic_DNA"/>
</dbReference>
<dbReference type="InterPro" id="IPR017896">
    <property type="entry name" value="4Fe4S_Fe-S-bd"/>
</dbReference>
<dbReference type="Gene3D" id="3.40.50.10420">
    <property type="entry name" value="NagB/RpiA/CoA transferase-like"/>
    <property type="match status" value="1"/>
</dbReference>
<dbReference type="KEGG" id="kcm:ABWK59_33755"/>
<evidence type="ECO:0000256" key="2">
    <source>
        <dbReference type="ARBA" id="ARBA00022485"/>
    </source>
</evidence>
<keyword evidence="4" id="KW-0677">Repeat</keyword>
<dbReference type="SUPFAM" id="SSF100950">
    <property type="entry name" value="NagB/RpiA/CoA transferase-like"/>
    <property type="match status" value="1"/>
</dbReference>
<keyword evidence="6" id="KW-0408">Iron</keyword>
<dbReference type="RefSeq" id="WP_354644472.1">
    <property type="nucleotide sequence ID" value="NZ_CP159872.1"/>
</dbReference>
<dbReference type="PROSITE" id="PS00198">
    <property type="entry name" value="4FE4S_FER_1"/>
    <property type="match status" value="1"/>
</dbReference>
<keyword evidence="1" id="KW-0813">Transport</keyword>
<dbReference type="GO" id="GO:0006089">
    <property type="term" value="P:lactate metabolic process"/>
    <property type="evidence" value="ECO:0007669"/>
    <property type="project" value="InterPro"/>
</dbReference>
<evidence type="ECO:0000259" key="8">
    <source>
        <dbReference type="Pfam" id="PF02589"/>
    </source>
</evidence>
<dbReference type="InterPro" id="IPR003741">
    <property type="entry name" value="LUD_dom"/>
</dbReference>
<evidence type="ECO:0000256" key="4">
    <source>
        <dbReference type="ARBA" id="ARBA00022737"/>
    </source>
</evidence>
<keyword evidence="7" id="KW-0411">Iron-sulfur</keyword>
<accession>A0AAU8K863</accession>
<evidence type="ECO:0000256" key="6">
    <source>
        <dbReference type="ARBA" id="ARBA00023004"/>
    </source>
</evidence>
<dbReference type="Pfam" id="PF11870">
    <property type="entry name" value="LutB_C"/>
    <property type="match status" value="1"/>
</dbReference>
<dbReference type="InterPro" id="IPR037171">
    <property type="entry name" value="NagB/RpiA_transferase-like"/>
</dbReference>
<name>A0AAU8K863_9ACTN</name>
<dbReference type="InterPro" id="IPR024569">
    <property type="entry name" value="LutB_C"/>
</dbReference>
<gene>
    <name evidence="11" type="ORF">ABWK59_33755</name>
</gene>
<dbReference type="Pfam" id="PF13183">
    <property type="entry name" value="Fer4_8"/>
    <property type="match status" value="1"/>
</dbReference>
<dbReference type="InterPro" id="IPR009051">
    <property type="entry name" value="Helical_ferredxn"/>
</dbReference>
<protein>
    <submittedName>
        <fullName evidence="11">LutB/LldF family L-lactate oxidation iron-sulfur protein</fullName>
    </submittedName>
</protein>
<dbReference type="Pfam" id="PF02589">
    <property type="entry name" value="LUD_dom"/>
    <property type="match status" value="1"/>
</dbReference>
<keyword evidence="2" id="KW-0004">4Fe-4S</keyword>
<feature type="domain" description="4Fe-4S ferredoxin-type" evidence="10">
    <location>
        <begin position="315"/>
        <end position="384"/>
    </location>
</feature>
<feature type="domain" description="LUD" evidence="8">
    <location>
        <begin position="73"/>
        <end position="285"/>
    </location>
</feature>
<sequence length="480" mass="52433">MSGTYLGMPAFPEAAAVSTQNAQLRANLSHATRTIRDKRAAAVAELTDWPELRQSGREIKDHTLRHLDRYLLQLEEAVTAAGGTVHWAADAEEANRIVADLVKATGEREVVKVKSMATQEIGLNEALAAEGITAYETDLAELIVQLADDRPSHILVPAIHRNRTEIRDIFADRMATWGRPAPEDLTDSPAHLAEAARLHLREKFLRAKVAVSGANFMIADTGTLVVVESEGNGRMCLTLPETLISVVGIEKVLPTWNDLEVFLQLLPRSSTAERMNPYTSLWTGTTAGDGPRHFHLVLLDNGRTDTLADEVGRQALRCIRCSACLNVCPVYERAGGHAYGSVYPGPIGAILTPQLRGTASEVDASLPYASTLCGACYDACPVAIDIPEVLVHLRERVAEQGTGHRAERAALRAATWLLDHPAAYTAATRAAVGTRRLHPRRLPLPGPAKAWSDTRDLPAMPEQTFRDWWKKNRGEGKTAR</sequence>
<keyword evidence="5" id="KW-0249">Electron transport</keyword>
<dbReference type="PANTHER" id="PTHR47153">
    <property type="entry name" value="LACTATE UTILIZATION PROTEIN B"/>
    <property type="match status" value="1"/>
</dbReference>
<evidence type="ECO:0000256" key="1">
    <source>
        <dbReference type="ARBA" id="ARBA00022448"/>
    </source>
</evidence>
<reference evidence="11" key="1">
    <citation type="submission" date="2024-06" db="EMBL/GenBank/DDBJ databases">
        <title>The genome sequences of Kitasatospora sp. strain HUAS MG31.</title>
        <authorList>
            <person name="Mo P."/>
        </authorList>
    </citation>
    <scope>NUCLEOTIDE SEQUENCE</scope>
    <source>
        <strain evidence="11">HUAS MG31</strain>
    </source>
</reference>
<dbReference type="GO" id="GO:0051539">
    <property type="term" value="F:4 iron, 4 sulfur cluster binding"/>
    <property type="evidence" value="ECO:0007669"/>
    <property type="project" value="UniProtKB-KW"/>
</dbReference>